<dbReference type="NCBIfam" id="TIGR04223">
    <property type="entry name" value="quorum_AgrD"/>
    <property type="match status" value="1"/>
</dbReference>
<dbReference type="RefSeq" id="WP_022141459.1">
    <property type="nucleotide sequence ID" value="NZ_JACRSW010000030.1"/>
</dbReference>
<keyword evidence="2" id="KW-1185">Reference proteome</keyword>
<dbReference type="Proteomes" id="UP000637513">
    <property type="component" value="Unassembled WGS sequence"/>
</dbReference>
<sequence length="52" mass="5763">MVSEKKTSVALKAISYIAKKKANAACLGFAYEPDVPEKLKSMMDTKVKKEKN</sequence>
<gene>
    <name evidence="1" type="ORF">H8700_07490</name>
</gene>
<reference evidence="1 2" key="1">
    <citation type="submission" date="2020-08" db="EMBL/GenBank/DDBJ databases">
        <title>Genome public.</title>
        <authorList>
            <person name="Liu C."/>
            <person name="Sun Q."/>
        </authorList>
    </citation>
    <scope>NUCLEOTIDE SEQUENCE [LARGE SCALE GENOMIC DNA]</scope>
    <source>
        <strain evidence="1 2">BX3</strain>
    </source>
</reference>
<organism evidence="1 2">
    <name type="scientific">Jutongia hominis</name>
    <dbReference type="NCBI Taxonomy" id="2763664"/>
    <lineage>
        <taxon>Bacteria</taxon>
        <taxon>Bacillati</taxon>
        <taxon>Bacillota</taxon>
        <taxon>Clostridia</taxon>
        <taxon>Lachnospirales</taxon>
        <taxon>Lachnospiraceae</taxon>
        <taxon>Jutongia</taxon>
    </lineage>
</organism>
<evidence type="ECO:0000313" key="1">
    <source>
        <dbReference type="EMBL" id="MBC8557549.1"/>
    </source>
</evidence>
<dbReference type="EMBL" id="JACRSW010000030">
    <property type="protein sequence ID" value="MBC8557549.1"/>
    <property type="molecule type" value="Genomic_DNA"/>
</dbReference>
<proteinExistence type="predicted"/>
<evidence type="ECO:0000313" key="2">
    <source>
        <dbReference type="Proteomes" id="UP000637513"/>
    </source>
</evidence>
<protein>
    <submittedName>
        <fullName evidence="1">Cyclic lactone autoinducer peptide</fullName>
    </submittedName>
</protein>
<dbReference type="InterPro" id="IPR009229">
    <property type="entry name" value="AgrD"/>
</dbReference>
<name>A0ABR7MUR2_9FIRM</name>
<comment type="caution">
    <text evidence="1">The sequence shown here is derived from an EMBL/GenBank/DDBJ whole genome shotgun (WGS) entry which is preliminary data.</text>
</comment>
<accession>A0ABR7MUR2</accession>